<dbReference type="InterPro" id="IPR012001">
    <property type="entry name" value="Thiamin_PyroP_enz_TPP-bd_dom"/>
</dbReference>
<dbReference type="InterPro" id="IPR045229">
    <property type="entry name" value="TPP_enz"/>
</dbReference>
<dbReference type="InterPro" id="IPR029061">
    <property type="entry name" value="THDP-binding"/>
</dbReference>
<dbReference type="PANTHER" id="PTHR18968:SF129">
    <property type="entry name" value="ACETOLACTATE SYNTHASE"/>
    <property type="match status" value="1"/>
</dbReference>
<dbReference type="InterPro" id="IPR011766">
    <property type="entry name" value="TPP_enzyme_TPP-bd"/>
</dbReference>
<dbReference type="EMBL" id="BAABHV010000027">
    <property type="protein sequence ID" value="GAA5062968.1"/>
    <property type="molecule type" value="Genomic_DNA"/>
</dbReference>
<dbReference type="InterPro" id="IPR012000">
    <property type="entry name" value="Thiamin_PyroP_enz_cen_dom"/>
</dbReference>
<evidence type="ECO:0000256" key="3">
    <source>
        <dbReference type="RuleBase" id="RU362132"/>
    </source>
</evidence>
<proteinExistence type="inferred from homology"/>
<dbReference type="Pfam" id="PF02776">
    <property type="entry name" value="TPP_enzyme_N"/>
    <property type="match status" value="1"/>
</dbReference>
<keyword evidence="2 3" id="KW-0786">Thiamine pyrophosphate</keyword>
<dbReference type="NCBIfam" id="NF006187">
    <property type="entry name" value="PRK08322.1"/>
    <property type="match status" value="1"/>
</dbReference>
<evidence type="ECO:0000256" key="1">
    <source>
        <dbReference type="ARBA" id="ARBA00007812"/>
    </source>
</evidence>
<dbReference type="SUPFAM" id="SSF52518">
    <property type="entry name" value="Thiamin diphosphate-binding fold (THDP-binding)"/>
    <property type="match status" value="2"/>
</dbReference>
<evidence type="ECO:0000313" key="7">
    <source>
        <dbReference type="EMBL" id="GAA5062968.1"/>
    </source>
</evidence>
<evidence type="ECO:0000259" key="5">
    <source>
        <dbReference type="Pfam" id="PF02775"/>
    </source>
</evidence>
<gene>
    <name evidence="7" type="ORF">GCM10023208_33780</name>
</gene>
<dbReference type="SUPFAM" id="SSF52467">
    <property type="entry name" value="DHS-like NAD/FAD-binding domain"/>
    <property type="match status" value="1"/>
</dbReference>
<evidence type="ECO:0000256" key="2">
    <source>
        <dbReference type="ARBA" id="ARBA00023052"/>
    </source>
</evidence>
<evidence type="ECO:0000313" key="8">
    <source>
        <dbReference type="Proteomes" id="UP001500518"/>
    </source>
</evidence>
<accession>A0ABP9KPG1</accession>
<dbReference type="InterPro" id="IPR029035">
    <property type="entry name" value="DHS-like_NAD/FAD-binding_dom"/>
</dbReference>
<name>A0ABP9KPG1_9SPHN</name>
<comment type="caution">
    <text evidence="7">The sequence shown here is derived from an EMBL/GenBank/DDBJ whole genome shotgun (WGS) entry which is preliminary data.</text>
</comment>
<feature type="domain" description="Thiamine pyrophosphate enzyme N-terminal TPP-binding" evidence="6">
    <location>
        <begin position="1"/>
        <end position="116"/>
    </location>
</feature>
<feature type="domain" description="Thiamine pyrophosphate enzyme central" evidence="4">
    <location>
        <begin position="186"/>
        <end position="319"/>
    </location>
</feature>
<keyword evidence="8" id="KW-1185">Reference proteome</keyword>
<dbReference type="RefSeq" id="WP_224801007.1">
    <property type="nucleotide sequence ID" value="NZ_BAABHV010000027.1"/>
</dbReference>
<dbReference type="Pfam" id="PF00205">
    <property type="entry name" value="TPP_enzyme_M"/>
    <property type="match status" value="1"/>
</dbReference>
<sequence>MKASDLFIAALEAEKVEYIFAVPGEENLDLLESLRTSSIELVLTRHEQGAGFMAATYGRLTGKAGVCLATLGPGATNLTTPAAYAALGAFPLVIITGQKPIKTSKQAQFQIVDVVSLFTPLCKASTQIVNGNRIPSLVREGFRLAQEERPGAVLLELPEDIAEEQTVEPVIPPHDRRYAVAGDAALDEAARRILAAQRPLLLIGAGANRRRASKALRKFVADTGFPFFDTQMGKGVVDEDNELYLGTAALSSGDYVHCAIEKADLIVNIGHDVVEKPPFFMEPGGQTVIHINYKAAEVDQVYFPQLEVIGDIAGSVERLGSRLDGKLQCDRSYYTALHHEIASHISETSDDERFPMVPQRVVADVRSVMARDDIVALDNGIYKIWFARNYIAHEPGTILLDNALATMGAGLPSAMMAAMLSPGRRVLAVCGDGGFMMNSQELETAVRLGLNLVVLILNDAAYGMIRWKQDQLGFPDYGLTFSNPDFVTYAQSYGATGHHVERSADLVSVLNAAFEAGGVHLVDLPVDYSENKKVLIDELGAKVCEL</sequence>
<evidence type="ECO:0000259" key="6">
    <source>
        <dbReference type="Pfam" id="PF02776"/>
    </source>
</evidence>
<evidence type="ECO:0000259" key="4">
    <source>
        <dbReference type="Pfam" id="PF00205"/>
    </source>
</evidence>
<organism evidence="7 8">
    <name type="scientific">Erythrobacter westpacificensis</name>
    <dbReference type="NCBI Taxonomy" id="1055231"/>
    <lineage>
        <taxon>Bacteria</taxon>
        <taxon>Pseudomonadati</taxon>
        <taxon>Pseudomonadota</taxon>
        <taxon>Alphaproteobacteria</taxon>
        <taxon>Sphingomonadales</taxon>
        <taxon>Erythrobacteraceae</taxon>
        <taxon>Erythrobacter/Porphyrobacter group</taxon>
        <taxon>Erythrobacter</taxon>
    </lineage>
</organism>
<reference evidence="8" key="1">
    <citation type="journal article" date="2019" name="Int. J. Syst. Evol. Microbiol.">
        <title>The Global Catalogue of Microorganisms (GCM) 10K type strain sequencing project: providing services to taxonomists for standard genome sequencing and annotation.</title>
        <authorList>
            <consortium name="The Broad Institute Genomics Platform"/>
            <consortium name="The Broad Institute Genome Sequencing Center for Infectious Disease"/>
            <person name="Wu L."/>
            <person name="Ma J."/>
        </authorList>
    </citation>
    <scope>NUCLEOTIDE SEQUENCE [LARGE SCALE GENOMIC DNA]</scope>
    <source>
        <strain evidence="8">JCM 18014</strain>
    </source>
</reference>
<feature type="domain" description="Thiamine pyrophosphate enzyme TPP-binding" evidence="5">
    <location>
        <begin position="378"/>
        <end position="523"/>
    </location>
</feature>
<dbReference type="Proteomes" id="UP001500518">
    <property type="component" value="Unassembled WGS sequence"/>
</dbReference>
<dbReference type="PANTHER" id="PTHR18968">
    <property type="entry name" value="THIAMINE PYROPHOSPHATE ENZYMES"/>
    <property type="match status" value="1"/>
</dbReference>
<protein>
    <submittedName>
        <fullName evidence="7">Acetolactate synthase large subunit</fullName>
    </submittedName>
</protein>
<comment type="similarity">
    <text evidence="1 3">Belongs to the TPP enzyme family.</text>
</comment>
<dbReference type="CDD" id="cd07035">
    <property type="entry name" value="TPP_PYR_POX_like"/>
    <property type="match status" value="1"/>
</dbReference>
<dbReference type="Pfam" id="PF02775">
    <property type="entry name" value="TPP_enzyme_C"/>
    <property type="match status" value="1"/>
</dbReference>
<dbReference type="Gene3D" id="3.40.50.970">
    <property type="match status" value="2"/>
</dbReference>
<dbReference type="Gene3D" id="3.40.50.1220">
    <property type="entry name" value="TPP-binding domain"/>
    <property type="match status" value="1"/>
</dbReference>
<dbReference type="CDD" id="cd02010">
    <property type="entry name" value="TPP_ALS"/>
    <property type="match status" value="1"/>
</dbReference>